<dbReference type="Proteomes" id="UP000283458">
    <property type="component" value="Unassembled WGS sequence"/>
</dbReference>
<evidence type="ECO:0000313" key="4">
    <source>
        <dbReference type="EMBL" id="RJF82087.1"/>
    </source>
</evidence>
<dbReference type="SUPFAM" id="SSF54001">
    <property type="entry name" value="Cysteine proteinases"/>
    <property type="match status" value="1"/>
</dbReference>
<evidence type="ECO:0000256" key="2">
    <source>
        <dbReference type="SAM" id="SignalP"/>
    </source>
</evidence>
<feature type="region of interest" description="Disordered" evidence="1">
    <location>
        <begin position="159"/>
        <end position="186"/>
    </location>
</feature>
<feature type="compositionally biased region" description="Basic and acidic residues" evidence="1">
    <location>
        <begin position="159"/>
        <end position="168"/>
    </location>
</feature>
<accession>A0A418VY27</accession>
<dbReference type="EMBL" id="QYUL01000002">
    <property type="protein sequence ID" value="RJF82087.1"/>
    <property type="molecule type" value="Genomic_DNA"/>
</dbReference>
<dbReference type="AlphaFoldDB" id="A0A418VY27"/>
<name>A0A418VY27_9PROT</name>
<organism evidence="4 5">
    <name type="scientific">Azospirillum cavernae</name>
    <dbReference type="NCBI Taxonomy" id="2320860"/>
    <lineage>
        <taxon>Bacteria</taxon>
        <taxon>Pseudomonadati</taxon>
        <taxon>Pseudomonadota</taxon>
        <taxon>Alphaproteobacteria</taxon>
        <taxon>Rhodospirillales</taxon>
        <taxon>Azospirillaceae</taxon>
        <taxon>Azospirillum</taxon>
    </lineage>
</organism>
<protein>
    <submittedName>
        <fullName evidence="4">CHAP domain-containing protein</fullName>
    </submittedName>
</protein>
<feature type="domain" description="Peptidase C51" evidence="3">
    <location>
        <begin position="30"/>
        <end position="99"/>
    </location>
</feature>
<keyword evidence="2" id="KW-0732">Signal</keyword>
<dbReference type="InterPro" id="IPR038765">
    <property type="entry name" value="Papain-like_cys_pep_sf"/>
</dbReference>
<feature type="chain" id="PRO_5019430725" evidence="2">
    <location>
        <begin position="29"/>
        <end position="289"/>
    </location>
</feature>
<proteinExistence type="predicted"/>
<evidence type="ECO:0000313" key="5">
    <source>
        <dbReference type="Proteomes" id="UP000283458"/>
    </source>
</evidence>
<feature type="signal peptide" evidence="2">
    <location>
        <begin position="1"/>
        <end position="28"/>
    </location>
</feature>
<evidence type="ECO:0000259" key="3">
    <source>
        <dbReference type="Pfam" id="PF05257"/>
    </source>
</evidence>
<sequence length="289" mass="31430">MRPRGTAISLSFAALIALSPMAVTPAAAQDCVRTVRAISDFTIRGDAWTWWNHAAGVYDRESHPAIGSVLVFKRTGHMRRGHVSLVSAVIDRRTIEVDHSWIGGDGLRRGMRVVDVSRNNDWSAVRVWHEPTEQMGMRVYASYGFIMPEGEEEPARNRTLDAGDRGMDTDFSVSPSGRAKARSSGPRIVEASLKAPKQAGPSLKVRTVVAHVVTMPGRKPQALVASVAAPVKRERLDVATAVTPNRKPTLPSTVKNMVASVDGLRTLVPNRKPGSTTNAVAELMDDDQH</sequence>
<evidence type="ECO:0000256" key="1">
    <source>
        <dbReference type="SAM" id="MobiDB-lite"/>
    </source>
</evidence>
<comment type="caution">
    <text evidence="4">The sequence shown here is derived from an EMBL/GenBank/DDBJ whole genome shotgun (WGS) entry which is preliminary data.</text>
</comment>
<gene>
    <name evidence="4" type="ORF">D3877_18660</name>
</gene>
<dbReference type="OrthoDB" id="7279151at2"/>
<keyword evidence="5" id="KW-1185">Reference proteome</keyword>
<dbReference type="Pfam" id="PF05257">
    <property type="entry name" value="CHAP"/>
    <property type="match status" value="1"/>
</dbReference>
<reference evidence="4 5" key="1">
    <citation type="submission" date="2018-09" db="EMBL/GenBank/DDBJ databases">
        <authorList>
            <person name="Zhu H."/>
        </authorList>
    </citation>
    <scope>NUCLEOTIDE SEQUENCE [LARGE SCALE GENOMIC DNA]</scope>
    <source>
        <strain evidence="4 5">K2W22B-5</strain>
    </source>
</reference>
<dbReference type="InterPro" id="IPR007921">
    <property type="entry name" value="CHAP_dom"/>
</dbReference>
<dbReference type="Gene3D" id="3.90.1720.10">
    <property type="entry name" value="endopeptidase domain like (from Nostoc punctiforme)"/>
    <property type="match status" value="1"/>
</dbReference>